<evidence type="ECO:0000256" key="1">
    <source>
        <dbReference type="SAM" id="Phobius"/>
    </source>
</evidence>
<protein>
    <submittedName>
        <fullName evidence="2">Uncharacterized protein</fullName>
    </submittedName>
</protein>
<keyword evidence="1" id="KW-1133">Transmembrane helix</keyword>
<keyword evidence="1" id="KW-0472">Membrane</keyword>
<organism evidence="2 3">
    <name type="scientific">Pacificimonas aurantium</name>
    <dbReference type="NCBI Taxonomy" id="1250540"/>
    <lineage>
        <taxon>Bacteria</taxon>
        <taxon>Pseudomonadati</taxon>
        <taxon>Pseudomonadota</taxon>
        <taxon>Alphaproteobacteria</taxon>
        <taxon>Sphingomonadales</taxon>
        <taxon>Sphingosinicellaceae</taxon>
        <taxon>Pacificimonas</taxon>
    </lineage>
</organism>
<comment type="caution">
    <text evidence="2">The sequence shown here is derived from an EMBL/GenBank/DDBJ whole genome shotgun (WGS) entry which is preliminary data.</text>
</comment>
<keyword evidence="1" id="KW-0812">Transmembrane</keyword>
<accession>A0ABS7WJ40</accession>
<sequence length="53" mass="5342">MTLAILAVLLFLASTALSLAGRRTADPRRAQLLNAGGGLLLIGALLALGLSLV</sequence>
<name>A0ABS7WJ40_9SPHN</name>
<evidence type="ECO:0000313" key="2">
    <source>
        <dbReference type="EMBL" id="MBZ6378414.1"/>
    </source>
</evidence>
<feature type="transmembrane region" description="Helical" evidence="1">
    <location>
        <begin position="30"/>
        <end position="52"/>
    </location>
</feature>
<reference evidence="2 3" key="1">
    <citation type="submission" date="2021-04" db="EMBL/GenBank/DDBJ databases">
        <authorList>
            <person name="Pira H."/>
            <person name="Risdian C."/>
            <person name="Wink J."/>
        </authorList>
    </citation>
    <scope>NUCLEOTIDE SEQUENCE [LARGE SCALE GENOMIC DNA]</scope>
    <source>
        <strain evidence="2 3">DSM 107782</strain>
    </source>
</reference>
<dbReference type="EMBL" id="JAGSGB010000002">
    <property type="protein sequence ID" value="MBZ6378414.1"/>
    <property type="molecule type" value="Genomic_DNA"/>
</dbReference>
<gene>
    <name evidence="2" type="ORF">KCN53_07175</name>
</gene>
<dbReference type="RefSeq" id="WP_172406265.1">
    <property type="nucleotide sequence ID" value="NZ_JAGSGB010000002.1"/>
</dbReference>
<evidence type="ECO:0000313" key="3">
    <source>
        <dbReference type="Proteomes" id="UP000824621"/>
    </source>
</evidence>
<dbReference type="Proteomes" id="UP000824621">
    <property type="component" value="Unassembled WGS sequence"/>
</dbReference>
<proteinExistence type="predicted"/>
<keyword evidence="3" id="KW-1185">Reference proteome</keyword>